<comment type="caution">
    <text evidence="1">The sequence shown here is derived from an EMBL/GenBank/DDBJ whole genome shotgun (WGS) entry which is preliminary data.</text>
</comment>
<organism evidence="1 2">
    <name type="scientific">Actinoplanes auranticolor</name>
    <dbReference type="NCBI Taxonomy" id="47988"/>
    <lineage>
        <taxon>Bacteria</taxon>
        <taxon>Bacillati</taxon>
        <taxon>Actinomycetota</taxon>
        <taxon>Actinomycetes</taxon>
        <taxon>Micromonosporales</taxon>
        <taxon>Micromonosporaceae</taxon>
        <taxon>Actinoplanes</taxon>
    </lineage>
</organism>
<accession>A0A919VS72</accession>
<reference evidence="1" key="1">
    <citation type="submission" date="2021-03" db="EMBL/GenBank/DDBJ databases">
        <title>Whole genome shotgun sequence of Actinoplanes auranticolor NBRC 12245.</title>
        <authorList>
            <person name="Komaki H."/>
            <person name="Tamura T."/>
        </authorList>
    </citation>
    <scope>NUCLEOTIDE SEQUENCE</scope>
    <source>
        <strain evidence="1">NBRC 12245</strain>
    </source>
</reference>
<sequence>MRMVFTAAPDEVFYPARDRLVEAFDRWARRQRRTVDPFVVEVLIEHRWDAGDGILCRWHPADLREALLDWFPRKVTMPPGEWQAVVPTVHAFVDFLFTEDLADLRCAEPDHLHAALDTLAGDFDVAMSDPSRYGLAKFWGMQMLAADVDPADPPAAERYINDVRAGRITVDQELLDQVMANHLTAADDERPQPLPLVAMPEDATLARFAAESVTLARIQRFAHWATPGRTLTATGRLRLADARELISLLDVADVVDPQIGGKVFTTKSSEELYETSVVFAWARSARVVRVVKGQLVPVKSATKLLADPLALAHRVFEAFFSLGEAVCGSGYAESMIRWRFDEVTFALLMGLYLAQGEVDTADLEEIAFRVAEDTMVVDLGSPHADIWRRQCDNDVHRLLTQLHLLGAITLNDRQAQLTRLGTGLVAGHLRREGITVPTWQDMLDETAEVVITAAADAPPPARDDLLTGWCQRHPDTASADLHALARRTDDRAHRTLAQAYARKAGRTTNRHLQGLSSTP</sequence>
<dbReference type="Proteomes" id="UP000681340">
    <property type="component" value="Unassembled WGS sequence"/>
</dbReference>
<protein>
    <submittedName>
        <fullName evidence="1">Uncharacterized protein</fullName>
    </submittedName>
</protein>
<dbReference type="RefSeq" id="WP_212992045.1">
    <property type="nucleotide sequence ID" value="NZ_BAABEA010000036.1"/>
</dbReference>
<evidence type="ECO:0000313" key="2">
    <source>
        <dbReference type="Proteomes" id="UP000681340"/>
    </source>
</evidence>
<keyword evidence="2" id="KW-1185">Reference proteome</keyword>
<name>A0A919VS72_9ACTN</name>
<gene>
    <name evidence="1" type="ORF">Aau02nite_61380</name>
</gene>
<dbReference type="AlphaFoldDB" id="A0A919VS72"/>
<proteinExistence type="predicted"/>
<evidence type="ECO:0000313" key="1">
    <source>
        <dbReference type="EMBL" id="GIM74516.1"/>
    </source>
</evidence>
<dbReference type="EMBL" id="BOQL01000051">
    <property type="protein sequence ID" value="GIM74516.1"/>
    <property type="molecule type" value="Genomic_DNA"/>
</dbReference>